<gene>
    <name evidence="3" type="ORF">NDN08_001597</name>
</gene>
<dbReference type="EMBL" id="JAMWBK010000005">
    <property type="protein sequence ID" value="KAJ8905086.1"/>
    <property type="molecule type" value="Genomic_DNA"/>
</dbReference>
<sequence length="219" mass="24182">MRILCLHGFRQCALTFSEQCKGLNDALGDAGRRGFELEFLDAPFLFKETRAGRPEQRLWWLASDDGSEYRGWEESVECVKKHLRSSQSGVDGLLGFSQGAAFATVLAALKQEGDTDLKSVRFVLLFSAFPAREPDLWGKVSRACLGLPSLHISSEHDKLLPAEAATIVADAFDPSSRQIVLHSEGHRIPRDSAVLSKIRTFLESVLADLGQSFTRTMNG</sequence>
<name>A0AAV8UUA4_9RHOD</name>
<dbReference type="PANTHER" id="PTHR48070">
    <property type="entry name" value="ESTERASE OVCA2"/>
    <property type="match status" value="1"/>
</dbReference>
<dbReference type="InterPro" id="IPR029058">
    <property type="entry name" value="AB_hydrolase_fold"/>
</dbReference>
<keyword evidence="4" id="KW-1185">Reference proteome</keyword>
<dbReference type="Pfam" id="PF03959">
    <property type="entry name" value="FSH1"/>
    <property type="match status" value="1"/>
</dbReference>
<dbReference type="PANTHER" id="PTHR48070:SF6">
    <property type="entry name" value="ESTERASE OVCA2"/>
    <property type="match status" value="1"/>
</dbReference>
<dbReference type="GO" id="GO:0005737">
    <property type="term" value="C:cytoplasm"/>
    <property type="evidence" value="ECO:0007669"/>
    <property type="project" value="TreeGrafter"/>
</dbReference>
<dbReference type="AlphaFoldDB" id="A0AAV8UUA4"/>
<dbReference type="Gene3D" id="3.40.50.1820">
    <property type="entry name" value="alpha/beta hydrolase"/>
    <property type="match status" value="1"/>
</dbReference>
<dbReference type="InterPro" id="IPR050593">
    <property type="entry name" value="LovG"/>
</dbReference>
<feature type="domain" description="Serine hydrolase" evidence="2">
    <location>
        <begin position="1"/>
        <end position="197"/>
    </location>
</feature>
<evidence type="ECO:0000313" key="4">
    <source>
        <dbReference type="Proteomes" id="UP001157974"/>
    </source>
</evidence>
<protein>
    <recommendedName>
        <fullName evidence="2">Serine hydrolase domain-containing protein</fullName>
    </recommendedName>
</protein>
<keyword evidence="1" id="KW-0378">Hydrolase</keyword>
<dbReference type="InterPro" id="IPR005645">
    <property type="entry name" value="FSH-like_dom"/>
</dbReference>
<evidence type="ECO:0000313" key="3">
    <source>
        <dbReference type="EMBL" id="KAJ8905086.1"/>
    </source>
</evidence>
<dbReference type="SUPFAM" id="SSF53474">
    <property type="entry name" value="alpha/beta-Hydrolases"/>
    <property type="match status" value="1"/>
</dbReference>
<proteinExistence type="predicted"/>
<comment type="caution">
    <text evidence="3">The sequence shown here is derived from an EMBL/GenBank/DDBJ whole genome shotgun (WGS) entry which is preliminary data.</text>
</comment>
<accession>A0AAV8UUA4</accession>
<organism evidence="3 4">
    <name type="scientific">Rhodosorus marinus</name>
    <dbReference type="NCBI Taxonomy" id="101924"/>
    <lineage>
        <taxon>Eukaryota</taxon>
        <taxon>Rhodophyta</taxon>
        <taxon>Stylonematophyceae</taxon>
        <taxon>Stylonematales</taxon>
        <taxon>Stylonemataceae</taxon>
        <taxon>Rhodosorus</taxon>
    </lineage>
</organism>
<evidence type="ECO:0000259" key="2">
    <source>
        <dbReference type="Pfam" id="PF03959"/>
    </source>
</evidence>
<evidence type="ECO:0000256" key="1">
    <source>
        <dbReference type="ARBA" id="ARBA00022801"/>
    </source>
</evidence>
<dbReference type="GO" id="GO:0005634">
    <property type="term" value="C:nucleus"/>
    <property type="evidence" value="ECO:0007669"/>
    <property type="project" value="TreeGrafter"/>
</dbReference>
<reference evidence="3 4" key="1">
    <citation type="journal article" date="2023" name="Nat. Commun.">
        <title>Origin of minicircular mitochondrial genomes in red algae.</title>
        <authorList>
            <person name="Lee Y."/>
            <person name="Cho C.H."/>
            <person name="Lee Y.M."/>
            <person name="Park S.I."/>
            <person name="Yang J.H."/>
            <person name="West J.A."/>
            <person name="Bhattacharya D."/>
            <person name="Yoon H.S."/>
        </authorList>
    </citation>
    <scope>NUCLEOTIDE SEQUENCE [LARGE SCALE GENOMIC DNA]</scope>
    <source>
        <strain evidence="3 4">CCMP1338</strain>
        <tissue evidence="3">Whole cell</tissue>
    </source>
</reference>
<dbReference type="Proteomes" id="UP001157974">
    <property type="component" value="Unassembled WGS sequence"/>
</dbReference>
<dbReference type="GO" id="GO:0016787">
    <property type="term" value="F:hydrolase activity"/>
    <property type="evidence" value="ECO:0007669"/>
    <property type="project" value="UniProtKB-KW"/>
</dbReference>